<dbReference type="SUPFAM" id="SSF56801">
    <property type="entry name" value="Acetyl-CoA synthetase-like"/>
    <property type="match status" value="1"/>
</dbReference>
<evidence type="ECO:0000313" key="3">
    <source>
        <dbReference type="EMBL" id="MBF9152819.1"/>
    </source>
</evidence>
<dbReference type="PROSITE" id="PS00455">
    <property type="entry name" value="AMP_BINDING"/>
    <property type="match status" value="1"/>
</dbReference>
<keyword evidence="4" id="KW-1185">Reference proteome</keyword>
<feature type="domain" description="AMP-binding enzyme C-terminal" evidence="2">
    <location>
        <begin position="416"/>
        <end position="494"/>
    </location>
</feature>
<accession>A0ABS0HKQ2</accession>
<dbReference type="Gene3D" id="3.40.50.12780">
    <property type="entry name" value="N-terminal domain of ligase-like"/>
    <property type="match status" value="1"/>
</dbReference>
<evidence type="ECO:0000259" key="1">
    <source>
        <dbReference type="Pfam" id="PF00501"/>
    </source>
</evidence>
<feature type="domain" description="AMP-dependent synthetase/ligase" evidence="1">
    <location>
        <begin position="8"/>
        <end position="361"/>
    </location>
</feature>
<evidence type="ECO:0000313" key="4">
    <source>
        <dbReference type="Proteomes" id="UP000600799"/>
    </source>
</evidence>
<dbReference type="InterPro" id="IPR020845">
    <property type="entry name" value="AMP-binding_CS"/>
</dbReference>
<dbReference type="InterPro" id="IPR025110">
    <property type="entry name" value="AMP-bd_C"/>
</dbReference>
<reference evidence="3 4" key="1">
    <citation type="submission" date="2020-11" db="EMBL/GenBank/DDBJ databases">
        <title>The genome sequence of Novosphingobium sp. 1Y9A.</title>
        <authorList>
            <person name="Liu Y."/>
        </authorList>
    </citation>
    <scope>NUCLEOTIDE SEQUENCE [LARGE SCALE GENOMIC DNA]</scope>
    <source>
        <strain evidence="3 4">1Y9A</strain>
    </source>
</reference>
<evidence type="ECO:0000259" key="2">
    <source>
        <dbReference type="Pfam" id="PF13193"/>
    </source>
</evidence>
<dbReference type="EMBL" id="JADQDC010000016">
    <property type="protein sequence ID" value="MBF9152819.1"/>
    <property type="molecule type" value="Genomic_DNA"/>
</dbReference>
<dbReference type="Pfam" id="PF00501">
    <property type="entry name" value="AMP-binding"/>
    <property type="match status" value="1"/>
</dbReference>
<gene>
    <name evidence="3" type="ORF">I2488_17590</name>
</gene>
<dbReference type="RefSeq" id="WP_196277089.1">
    <property type="nucleotide sequence ID" value="NZ_JADQDC010000016.1"/>
</dbReference>
<comment type="caution">
    <text evidence="3">The sequence shown here is derived from an EMBL/GenBank/DDBJ whole genome shotgun (WGS) entry which is preliminary data.</text>
</comment>
<sequence length="516" mass="56248">MHFHPKYHAARNPDRAAVIMGGSGEVVTYAGLEAKSNQFAQLLRSRGLQIGDTIALCLENRADFFALAWGAQRAGLVYVAVSSRLAAPEIAYIAHDSGSRLLIGSAYTAPVLDEVAKLAPEVPQLRFDTDGPLSLDAALAAQPATPIADERAGCDMLYSSGTTGKPKGVRIPLPEDPEIGAVNSLIGIASQAFGITGDAVYLSPAPLYHAAPLRWSMTIHRMGGTVVAMEKFDPEHALQLIEKYKVTDSQWVPTHFVRMLKLPQEVRAKYDTSTLTCAIHAAAPCPVPVKQAMIEWWGPVIREYYAGTEGNGFTFIASEDWLQRPGSVGRAILGTIRICNEEGDEVPPRTEGQVFFEGGNAFTYHNDPDKTRDATNKHGWTSLGDVGWIDEDGFLFLTDRKSFMIISGGVNIYPQEIENLLVTHPKVADVAVIGAPDPDMGEKVVAVVQPRDMAEAGPALAAELTEWLAPQLSRVKMPRQIDFREELPREPTGKLFKRLLRDEYKQAYEAAQAASA</sequence>
<dbReference type="PANTHER" id="PTHR24096:SF323">
    <property type="entry name" value="BLR3536 PROTEIN"/>
    <property type="match status" value="1"/>
</dbReference>
<dbReference type="Gene3D" id="3.30.300.30">
    <property type="match status" value="1"/>
</dbReference>
<dbReference type="InterPro" id="IPR045851">
    <property type="entry name" value="AMP-bd_C_sf"/>
</dbReference>
<proteinExistence type="predicted"/>
<dbReference type="Proteomes" id="UP000600799">
    <property type="component" value="Unassembled WGS sequence"/>
</dbReference>
<dbReference type="InterPro" id="IPR000873">
    <property type="entry name" value="AMP-dep_synth/lig_dom"/>
</dbReference>
<dbReference type="InterPro" id="IPR042099">
    <property type="entry name" value="ANL_N_sf"/>
</dbReference>
<dbReference type="Pfam" id="PF13193">
    <property type="entry name" value="AMP-binding_C"/>
    <property type="match status" value="1"/>
</dbReference>
<dbReference type="PANTHER" id="PTHR24096">
    <property type="entry name" value="LONG-CHAIN-FATTY-ACID--COA LIGASE"/>
    <property type="match status" value="1"/>
</dbReference>
<organism evidence="3 4">
    <name type="scientific">Novosphingobium jiangmenense</name>
    <dbReference type="NCBI Taxonomy" id="2791981"/>
    <lineage>
        <taxon>Bacteria</taxon>
        <taxon>Pseudomonadati</taxon>
        <taxon>Pseudomonadota</taxon>
        <taxon>Alphaproteobacteria</taxon>
        <taxon>Sphingomonadales</taxon>
        <taxon>Sphingomonadaceae</taxon>
        <taxon>Novosphingobium</taxon>
    </lineage>
</organism>
<protein>
    <submittedName>
        <fullName evidence="3">Acyl-CoA synthetase</fullName>
    </submittedName>
</protein>
<name>A0ABS0HKQ2_9SPHN</name>